<dbReference type="PROSITE" id="PS51845">
    <property type="entry name" value="PDEASE_I_2"/>
    <property type="match status" value="1"/>
</dbReference>
<evidence type="ECO:0000256" key="10">
    <source>
        <dbReference type="RuleBase" id="RU363067"/>
    </source>
</evidence>
<comment type="cofactor">
    <cofactor evidence="10">
        <name>a divalent metal cation</name>
        <dbReference type="ChEBI" id="CHEBI:60240"/>
    </cofactor>
    <text evidence="10">Binds 2 divalent metal cations per subunit. Site 1 may preferentially bind zinc ions, while site 2 has a preference for magnesium and/or manganese ions.</text>
</comment>
<feature type="compositionally biased region" description="Low complexity" evidence="11">
    <location>
        <begin position="879"/>
        <end position="903"/>
    </location>
</feature>
<keyword evidence="6 12" id="KW-0472">Membrane</keyword>
<keyword evidence="5 12" id="KW-1133">Transmembrane helix</keyword>
<dbReference type="GO" id="GO:0046872">
    <property type="term" value="F:metal ion binding"/>
    <property type="evidence" value="ECO:0007669"/>
    <property type="project" value="UniProtKB-KW"/>
</dbReference>
<evidence type="ECO:0000256" key="3">
    <source>
        <dbReference type="ARBA" id="ARBA00022723"/>
    </source>
</evidence>
<feature type="compositionally biased region" description="Basic and acidic residues" evidence="11">
    <location>
        <begin position="563"/>
        <end position="572"/>
    </location>
</feature>
<dbReference type="CDD" id="cd00077">
    <property type="entry name" value="HDc"/>
    <property type="match status" value="1"/>
</dbReference>
<dbReference type="GO" id="GO:0005216">
    <property type="term" value="F:monoatomic ion channel activity"/>
    <property type="evidence" value="ECO:0007669"/>
    <property type="project" value="InterPro"/>
</dbReference>
<dbReference type="GO" id="GO:0016020">
    <property type="term" value="C:membrane"/>
    <property type="evidence" value="ECO:0007669"/>
    <property type="project" value="UniProtKB-SubCell"/>
</dbReference>
<feature type="region of interest" description="Disordered" evidence="11">
    <location>
        <begin position="555"/>
        <end position="597"/>
    </location>
</feature>
<feature type="region of interest" description="Disordered" evidence="11">
    <location>
        <begin position="1381"/>
        <end position="1486"/>
    </location>
</feature>
<reference evidence="14 15" key="1">
    <citation type="submission" date="2017-12" db="EMBL/GenBank/DDBJ databases">
        <title>Sequencing, de novo assembly and annotation of complete genome of a new Thraustochytrid species, strain FCC1311.</title>
        <authorList>
            <person name="Sedici K."/>
            <person name="Godart F."/>
            <person name="Aiese Cigliano R."/>
            <person name="Sanseverino W."/>
            <person name="Barakat M."/>
            <person name="Ortet P."/>
            <person name="Marechal E."/>
            <person name="Cagnac O."/>
            <person name="Amato A."/>
        </authorList>
    </citation>
    <scope>NUCLEOTIDE SEQUENCE [LARGE SCALE GENOMIC DNA]</scope>
</reference>
<feature type="region of interest" description="Disordered" evidence="11">
    <location>
        <begin position="712"/>
        <end position="778"/>
    </location>
</feature>
<feature type="binding site" evidence="8">
    <location>
        <begin position="1033"/>
        <end position="1037"/>
    </location>
    <ligand>
        <name>AMP</name>
        <dbReference type="ChEBI" id="CHEBI:456215"/>
    </ligand>
</feature>
<feature type="active site" description="Proton donor" evidence="7">
    <location>
        <position position="1033"/>
    </location>
</feature>
<feature type="compositionally biased region" description="Acidic residues" evidence="11">
    <location>
        <begin position="138"/>
        <end position="149"/>
    </location>
</feature>
<feature type="compositionally biased region" description="Low complexity" evidence="11">
    <location>
        <begin position="64"/>
        <end position="76"/>
    </location>
</feature>
<accession>A0A2R5G228</accession>
<feature type="binding site" evidence="9">
    <location>
        <position position="1238"/>
    </location>
    <ligand>
        <name>Zn(2+)</name>
        <dbReference type="ChEBI" id="CHEBI:29105"/>
        <label>1</label>
    </ligand>
</feature>
<sequence length="1486" mass="161681">MANLNPGDNNKYNSSSSSNINDDNNAGPDAGRDLEATLGLEEDVRARRSSTMSSATRRRRRRSSGASSMSSGGSSMHSVVEVPLVSDIFPSETVIEGAETNTDKFTNHGSREGCNASAIEGLEAQGADAERDHRIPQDGEELPQEEESVASDSRRSGFALIQSQIAEFFVNKYVEMAMALTSILYMCLVYSQVALALPGSPDTFEVWKAYSIASLVFLSIFACDVVLRMLAFGRSYWATIANCMEFCIVMAALALEPIVYQRLEAASSDTVPGVNAVTIINSVLKLLLFLFRYRRFEYIISIKYLQAQALSSPMESLSASDRVLDLLREIRRKYPLTTREAQEVNWASYLIGTRRLYSDIAVYSKADEDTEKLFEALDEDTTNWLLATYSHVQLQESGANANISPPGSPGATSDGARLNDLGESDGELMPAFSLDDEGNYIGTSATEEPESEREASEDALHSETQPPSSPRHLLGPRSPLHVPIRDSGGSSFVKHLDASTAIDGVTPATGDVGEAAGDTQSRSATNADDVGSSMEARALKMSPTMAPHIISPLLKHQNSIPNDGKESTEKADIGSPMQGPAQENSAQASIPIDGPPADLGRHISGGSVGIQARDLTFLIEALLRETYTPPMTPDHVPAATQRPFRRDLGVTQGGPASMSYNNLIEIKSAEATRPNLSVTTEEDGKVENLSESTIHMDSSMLALDASSASIVGKADGQVDSTTSRDIATSESRAGHDTTSPDGSFSSDSQDADTRSSVEGESTDQSPSMLPSDSSDTRAHDDVLKLPELRLKPLSLHNRSLSTSVAARRGSSQTRWMDGLNGDGGDGLGRDGDDDGEVSRGRHYRRRTSGADREFLGHAGSDEDDAELDYHQLPPPPPHQQQQQQQQNGSSFSSSQQHTPRSSPVVSQSQESLRQPQYLRQNRDRRARAAREPVDLVGADGLERLKLLAGELSHLKSLRWTQGELDSLNDKLDTWDFDVFEADTFSAGRPLSLVLLGALRKNHIFEQFRGLRLGMVVNMISNIENGYRRTNPYHNRVHAADVVQTTHYFMTHTLLRNAVTTQDVFCALVAAAIHDYQHPGLNNAFLVATGNKLAVRYNDRAVLEHMHVASAFEVMRSKRCDILKAVGGLDRYLEARETVIQMVLATDMSHHFEGLEKFNTDVVQYYERISAKRKARGHNMHNHTASSLDSIIDGDLEGGLALSPEGGAEDVGGERGLEDQVAPLEVRRTLLKTTLHCADVSNPAKDPRLSRHWATLVQEEFFQQGDREREAGLKISTFMDRTKPAFPKSQIGFITIIVRPLFNSYCQFLSTLKPQVDWCLSANLAHWEQRQAEEEEAQGFGAALQSTGQQAGTGSVSGSPLTGPSSFQRRKSFRFVSSRIKTTLSRSQTSAPSNETPARRRATRSGGLVVDIPPPSPRASHTSWSATPFSGASPTLPPSASSQASMGAPTGPLSARMSGPAPLRRSATDMAINIGRTSSSSSHRFLP</sequence>
<feature type="region of interest" description="Disordered" evidence="11">
    <location>
        <begin position="398"/>
        <end position="480"/>
    </location>
</feature>
<comment type="subcellular location">
    <subcellularLocation>
        <location evidence="1">Membrane</location>
        <topology evidence="1">Multi-pass membrane protein</topology>
    </subcellularLocation>
</comment>
<feature type="region of interest" description="Disordered" evidence="11">
    <location>
        <begin position="125"/>
        <end position="151"/>
    </location>
</feature>
<dbReference type="PRINTS" id="PR00387">
    <property type="entry name" value="PDIESTERASE1"/>
</dbReference>
<feature type="compositionally biased region" description="Basic and acidic residues" evidence="11">
    <location>
        <begin position="128"/>
        <end position="137"/>
    </location>
</feature>
<feature type="binding site" evidence="8">
    <location>
        <position position="1289"/>
    </location>
    <ligand>
        <name>AMP</name>
        <dbReference type="ChEBI" id="CHEBI:456215"/>
    </ligand>
</feature>
<feature type="compositionally biased region" description="Basic and acidic residues" evidence="11">
    <location>
        <begin position="920"/>
        <end position="930"/>
    </location>
</feature>
<evidence type="ECO:0000256" key="12">
    <source>
        <dbReference type="SAM" id="Phobius"/>
    </source>
</evidence>
<protein>
    <recommendedName>
        <fullName evidence="10">Phosphodiesterase</fullName>
        <ecNumber evidence="10">3.1.4.-</ecNumber>
    </recommendedName>
</protein>
<dbReference type="Gene3D" id="1.20.120.350">
    <property type="entry name" value="Voltage-gated potassium channels. Chain C"/>
    <property type="match status" value="1"/>
</dbReference>
<keyword evidence="4 10" id="KW-0378">Hydrolase</keyword>
<feature type="transmembrane region" description="Helical" evidence="12">
    <location>
        <begin position="209"/>
        <end position="227"/>
    </location>
</feature>
<feature type="compositionally biased region" description="Polar residues" evidence="11">
    <location>
        <begin position="1345"/>
        <end position="1366"/>
    </location>
</feature>
<feature type="compositionally biased region" description="Polar residues" evidence="11">
    <location>
        <begin position="904"/>
        <end position="919"/>
    </location>
</feature>
<evidence type="ECO:0000256" key="7">
    <source>
        <dbReference type="PIRSR" id="PIRSR623088-1"/>
    </source>
</evidence>
<dbReference type="SMART" id="SM00471">
    <property type="entry name" value="HDc"/>
    <property type="match status" value="1"/>
</dbReference>
<keyword evidence="15" id="KW-1185">Reference proteome</keyword>
<evidence type="ECO:0000256" key="9">
    <source>
        <dbReference type="PIRSR" id="PIRSR623088-3"/>
    </source>
</evidence>
<dbReference type="PROSITE" id="PS00126">
    <property type="entry name" value="PDEASE_I_1"/>
    <property type="match status" value="1"/>
</dbReference>
<dbReference type="Gene3D" id="1.10.1300.10">
    <property type="entry name" value="3'5'-cyclic nucleotide phosphodiesterase, catalytic domain"/>
    <property type="match status" value="1"/>
</dbReference>
<feature type="binding site" evidence="9">
    <location>
        <position position="1037"/>
    </location>
    <ligand>
        <name>Zn(2+)</name>
        <dbReference type="ChEBI" id="CHEBI:29105"/>
        <label>1</label>
    </ligand>
</feature>
<dbReference type="InterPro" id="IPR036971">
    <property type="entry name" value="PDEase_catalytic_dom_sf"/>
</dbReference>
<evidence type="ECO:0000256" key="11">
    <source>
        <dbReference type="SAM" id="MobiDB-lite"/>
    </source>
</evidence>
<dbReference type="InterPro" id="IPR027359">
    <property type="entry name" value="Volt_channel_dom_sf"/>
</dbReference>
<gene>
    <name evidence="14" type="ORF">FCC1311_005872</name>
</gene>
<dbReference type="EMBL" id="BEYU01000005">
    <property type="protein sequence ID" value="GBG24369.1"/>
    <property type="molecule type" value="Genomic_DNA"/>
</dbReference>
<feature type="domain" description="PDEase" evidence="13">
    <location>
        <begin position="939"/>
        <end position="1333"/>
    </location>
</feature>
<feature type="region of interest" description="Disordered" evidence="11">
    <location>
        <begin position="1345"/>
        <end position="1367"/>
    </location>
</feature>
<dbReference type="EC" id="3.1.4.-" evidence="10"/>
<evidence type="ECO:0000256" key="2">
    <source>
        <dbReference type="ARBA" id="ARBA00022692"/>
    </source>
</evidence>
<feature type="region of interest" description="Disordered" evidence="11">
    <location>
        <begin position="1"/>
        <end position="77"/>
    </location>
</feature>
<dbReference type="InParanoid" id="A0A2R5G228"/>
<feature type="binding site" evidence="8">
    <location>
        <position position="1238"/>
    </location>
    <ligand>
        <name>AMP</name>
        <dbReference type="ChEBI" id="CHEBI:456215"/>
    </ligand>
</feature>
<dbReference type="OrthoDB" id="189220at2759"/>
<dbReference type="InterPro" id="IPR023088">
    <property type="entry name" value="PDEase"/>
</dbReference>
<evidence type="ECO:0000256" key="1">
    <source>
        <dbReference type="ARBA" id="ARBA00004141"/>
    </source>
</evidence>
<dbReference type="Pfam" id="PF00233">
    <property type="entry name" value="PDEase_I"/>
    <property type="match status" value="1"/>
</dbReference>
<evidence type="ECO:0000259" key="13">
    <source>
        <dbReference type="PROSITE" id="PS51845"/>
    </source>
</evidence>
<evidence type="ECO:0000256" key="6">
    <source>
        <dbReference type="ARBA" id="ARBA00023136"/>
    </source>
</evidence>
<feature type="compositionally biased region" description="Basic and acidic residues" evidence="11">
    <location>
        <begin position="452"/>
        <end position="461"/>
    </location>
</feature>
<feature type="binding site" evidence="9">
    <location>
        <position position="1074"/>
    </location>
    <ligand>
        <name>Zn(2+)</name>
        <dbReference type="ChEBI" id="CHEBI:29105"/>
        <label>2</label>
    </ligand>
</feature>
<feature type="transmembrane region" description="Helical" evidence="12">
    <location>
        <begin position="177"/>
        <end position="197"/>
    </location>
</feature>
<feature type="compositionally biased region" description="Polar residues" evidence="11">
    <location>
        <begin position="1418"/>
        <end position="1444"/>
    </location>
</feature>
<feature type="region of interest" description="Disordered" evidence="11">
    <location>
        <begin position="800"/>
        <end position="930"/>
    </location>
</feature>
<name>A0A2R5G228_9STRA</name>
<evidence type="ECO:0000313" key="14">
    <source>
        <dbReference type="EMBL" id="GBG24369.1"/>
    </source>
</evidence>
<evidence type="ECO:0000256" key="4">
    <source>
        <dbReference type="ARBA" id="ARBA00022801"/>
    </source>
</evidence>
<evidence type="ECO:0000313" key="15">
    <source>
        <dbReference type="Proteomes" id="UP000241890"/>
    </source>
</evidence>
<feature type="transmembrane region" description="Helical" evidence="12">
    <location>
        <begin position="272"/>
        <end position="291"/>
    </location>
</feature>
<comment type="caution">
    <text evidence="14">The sequence shown here is derived from an EMBL/GenBank/DDBJ whole genome shotgun (WGS) entry which is preliminary data.</text>
</comment>
<keyword evidence="3 9" id="KW-0479">Metal-binding</keyword>
<keyword evidence="2 12" id="KW-0812">Transmembrane</keyword>
<organism evidence="14 15">
    <name type="scientific">Hondaea fermentalgiana</name>
    <dbReference type="NCBI Taxonomy" id="2315210"/>
    <lineage>
        <taxon>Eukaryota</taxon>
        <taxon>Sar</taxon>
        <taxon>Stramenopiles</taxon>
        <taxon>Bigyra</taxon>
        <taxon>Labyrinthulomycetes</taxon>
        <taxon>Thraustochytrida</taxon>
        <taxon>Thraustochytriidae</taxon>
        <taxon>Hondaea</taxon>
    </lineage>
</organism>
<dbReference type="InterPro" id="IPR023174">
    <property type="entry name" value="PDEase_CS"/>
</dbReference>
<dbReference type="PANTHER" id="PTHR11347">
    <property type="entry name" value="CYCLIC NUCLEOTIDE PHOSPHODIESTERASE"/>
    <property type="match status" value="1"/>
</dbReference>
<dbReference type="InterPro" id="IPR002073">
    <property type="entry name" value="PDEase_catalytic_dom"/>
</dbReference>
<feature type="compositionally biased region" description="Polar residues" evidence="11">
    <location>
        <begin position="758"/>
        <end position="773"/>
    </location>
</feature>
<feature type="compositionally biased region" description="Polar residues" evidence="11">
    <location>
        <begin position="718"/>
        <end position="750"/>
    </location>
</feature>
<feature type="compositionally biased region" description="Low complexity" evidence="11">
    <location>
        <begin position="8"/>
        <end position="25"/>
    </location>
</feature>
<feature type="compositionally biased region" description="Polar residues" evidence="11">
    <location>
        <begin position="1381"/>
        <end position="1395"/>
    </location>
</feature>
<dbReference type="GO" id="GO:0004114">
    <property type="term" value="F:3',5'-cyclic-nucleotide phosphodiesterase activity"/>
    <property type="evidence" value="ECO:0007669"/>
    <property type="project" value="InterPro"/>
</dbReference>
<feature type="transmembrane region" description="Helical" evidence="12">
    <location>
        <begin position="239"/>
        <end position="260"/>
    </location>
</feature>
<proteinExistence type="inferred from homology"/>
<evidence type="ECO:0000256" key="5">
    <source>
        <dbReference type="ARBA" id="ARBA00022989"/>
    </source>
</evidence>
<feature type="compositionally biased region" description="Polar residues" evidence="11">
    <location>
        <begin position="800"/>
        <end position="814"/>
    </location>
</feature>
<dbReference type="GO" id="GO:0007165">
    <property type="term" value="P:signal transduction"/>
    <property type="evidence" value="ECO:0007669"/>
    <property type="project" value="InterPro"/>
</dbReference>
<feature type="compositionally biased region" description="Polar residues" evidence="11">
    <location>
        <begin position="1474"/>
        <end position="1486"/>
    </location>
</feature>
<feature type="binding site" evidence="9">
    <location>
        <position position="1073"/>
    </location>
    <ligand>
        <name>Zn(2+)</name>
        <dbReference type="ChEBI" id="CHEBI:29105"/>
        <label>1</label>
    </ligand>
</feature>
<comment type="similarity">
    <text evidence="10">Belongs to the cyclic nucleotide phosphodiesterase family.</text>
</comment>
<dbReference type="Proteomes" id="UP000241890">
    <property type="component" value="Unassembled WGS sequence"/>
</dbReference>
<feature type="region of interest" description="Disordered" evidence="11">
    <location>
        <begin position="503"/>
        <end position="530"/>
    </location>
</feature>
<feature type="binding site" evidence="8">
    <location>
        <position position="1074"/>
    </location>
    <ligand>
        <name>AMP</name>
        <dbReference type="ChEBI" id="CHEBI:456215"/>
    </ligand>
</feature>
<dbReference type="SUPFAM" id="SSF109604">
    <property type="entry name" value="HD-domain/PDEase-like"/>
    <property type="match status" value="1"/>
</dbReference>
<feature type="binding site" evidence="9">
    <location>
        <position position="1074"/>
    </location>
    <ligand>
        <name>Zn(2+)</name>
        <dbReference type="ChEBI" id="CHEBI:29105"/>
        <label>1</label>
    </ligand>
</feature>
<evidence type="ECO:0000256" key="8">
    <source>
        <dbReference type="PIRSR" id="PIRSR623088-2"/>
    </source>
</evidence>
<dbReference type="InterPro" id="IPR003607">
    <property type="entry name" value="HD/PDEase_dom"/>
</dbReference>